<evidence type="ECO:0000259" key="12">
    <source>
        <dbReference type="Pfam" id="PF07993"/>
    </source>
</evidence>
<dbReference type="InterPro" id="IPR033640">
    <property type="entry name" value="FAR_C"/>
</dbReference>
<accession>A0A1B0CRM9</accession>
<dbReference type="Pfam" id="PF07993">
    <property type="entry name" value="NAD_binding_4"/>
    <property type="match status" value="1"/>
</dbReference>
<evidence type="ECO:0000256" key="1">
    <source>
        <dbReference type="ARBA" id="ARBA00004141"/>
    </source>
</evidence>
<evidence type="ECO:0000256" key="3">
    <source>
        <dbReference type="ARBA" id="ARBA00022516"/>
    </source>
</evidence>
<protein>
    <recommendedName>
        <fullName evidence="10">Fatty acyl-CoA reductase</fullName>
        <ecNumber evidence="10">1.2.1.84</ecNumber>
    </recommendedName>
</protein>
<dbReference type="PANTHER" id="PTHR11011">
    <property type="entry name" value="MALE STERILITY PROTEIN 2-RELATED"/>
    <property type="match status" value="1"/>
</dbReference>
<evidence type="ECO:0000313" key="13">
    <source>
        <dbReference type="EMBL" id="MBC1169094.1"/>
    </source>
</evidence>
<proteinExistence type="inferred from homology"/>
<name>A0A1B0CRM9_LUTLO</name>
<dbReference type="GO" id="GO:0035336">
    <property type="term" value="P:long-chain fatty-acyl-CoA metabolic process"/>
    <property type="evidence" value="ECO:0007669"/>
    <property type="project" value="TreeGrafter"/>
</dbReference>
<sequence length="526" mass="60442">MDIVARKNEENLKITRELELRENSEDTNDRSVIQKFYHGKNLFITGATGFMGKILIDKLLRACTGIENIYILVRPKKGKDIHTRIEEIFDDPVFNKLRDEVPKFRHKIVAIPGDCAIAGLGLKLTDRQTLISNVNIVFHAAATVRFDEKLKLAVGINVHGTRDMLNLCQHMKQLKAVIHVSTAYANCHLRHIEEKFYNYPIQFNDLDTLIEKLDDKSLEEITPTILGKWPNTYTFTKALAEDVVRVDGKGLPVAVFRPAIITSTISEPVSGWIDNLYGPTGVVAGAGTGVLRTMHCDKDINANIVPVDMCVNALIASAWDVAKNHSESIEQKNVPIFNYVSSVENPLTWGRFTELNIKLGFEYPFSSAIWYLSFRMHKSATVNKIYMIFLHFLPAMLIDSLALCVGQKPRLLKVYKKIHKFANIISFFCNNEWVFTNNNVQQLWGKLSPNDRNLFQFSMKDIDWASYCHFYIRGMRIYLFKDDLSTLDAARRKWRRFYWLHQILKGVILSLLLYAFWTMFSGYVCH</sequence>
<keyword evidence="3 10" id="KW-0444">Lipid biosynthesis</keyword>
<dbReference type="InterPro" id="IPR026055">
    <property type="entry name" value="FAR"/>
</dbReference>
<dbReference type="GO" id="GO:0016020">
    <property type="term" value="C:membrane"/>
    <property type="evidence" value="ECO:0007669"/>
    <property type="project" value="UniProtKB-SubCell"/>
</dbReference>
<evidence type="ECO:0000256" key="5">
    <source>
        <dbReference type="ARBA" id="ARBA00022857"/>
    </source>
</evidence>
<dbReference type="RefSeq" id="XP_055677809.1">
    <property type="nucleotide sequence ID" value="XM_055821834.1"/>
</dbReference>
<dbReference type="EnsemblMetazoa" id="LLOJ007527-RA">
    <property type="protein sequence ID" value="LLOJ007527-PA"/>
    <property type="gene ID" value="LLOJ007527"/>
</dbReference>
<reference evidence="15" key="1">
    <citation type="submission" date="2012-05" db="EMBL/GenBank/DDBJ databases">
        <title>Whole Genome Assembly of Lutzomyia longipalpis.</title>
        <authorList>
            <person name="Richards S."/>
            <person name="Qu C."/>
            <person name="Dillon R."/>
            <person name="Worley K."/>
            <person name="Scherer S."/>
            <person name="Batterton M."/>
            <person name="Taylor A."/>
            <person name="Hawes A."/>
            <person name="Hernandez B."/>
            <person name="Kovar C."/>
            <person name="Mandapat C."/>
            <person name="Pham C."/>
            <person name="Qu C."/>
            <person name="Jing C."/>
            <person name="Bess C."/>
            <person name="Bandaranaike D."/>
            <person name="Ngo D."/>
            <person name="Ongeri F."/>
            <person name="Arias F."/>
            <person name="Lara F."/>
            <person name="Weissenberger G."/>
            <person name="Kamau G."/>
            <person name="Han H."/>
            <person name="Shen H."/>
            <person name="Dinh H."/>
            <person name="Khalil I."/>
            <person name="Jones J."/>
            <person name="Shafer J."/>
            <person name="Jayaseelan J."/>
            <person name="Quiroz J."/>
            <person name="Blankenburg K."/>
            <person name="Nguyen L."/>
            <person name="Jackson L."/>
            <person name="Francisco L."/>
            <person name="Tang L.-Y."/>
            <person name="Pu L.-L."/>
            <person name="Perales L."/>
            <person name="Lorensuhewa L."/>
            <person name="Munidasa M."/>
            <person name="Coyle M."/>
            <person name="Taylor M."/>
            <person name="Puazo M."/>
            <person name="Firestine M."/>
            <person name="Scheel M."/>
            <person name="Javaid M."/>
            <person name="Wang M."/>
            <person name="Li M."/>
            <person name="Tabassum N."/>
            <person name="Saada N."/>
            <person name="Osuji N."/>
            <person name="Aqrawi P."/>
            <person name="Fu Q."/>
            <person name="Thornton R."/>
            <person name="Raj R."/>
            <person name="Goodspeed R."/>
            <person name="Mata R."/>
            <person name="Najjar R."/>
            <person name="Gubbala S."/>
            <person name="Lee S."/>
            <person name="Denson S."/>
            <person name="Patil S."/>
            <person name="Macmil S."/>
            <person name="Qi S."/>
            <person name="Matskevitch T."/>
            <person name="Palculict T."/>
            <person name="Mathew T."/>
            <person name="Vee V."/>
            <person name="Velamala V."/>
            <person name="Korchina V."/>
            <person name="Cai W."/>
            <person name="Liu W."/>
            <person name="Dai W."/>
            <person name="Zou X."/>
            <person name="Zhu Y."/>
            <person name="Zhang Y."/>
            <person name="Wu Y.-Q."/>
            <person name="Xin Y."/>
            <person name="Nazarath L."/>
            <person name="Kovar C."/>
            <person name="Han Y."/>
            <person name="Muzny D."/>
            <person name="Gibbs R."/>
        </authorList>
    </citation>
    <scope>NUCLEOTIDE SEQUENCE [LARGE SCALE GENOMIC DNA]</scope>
    <source>
        <strain evidence="15">Jacobina</strain>
    </source>
</reference>
<evidence type="ECO:0000256" key="2">
    <source>
        <dbReference type="ARBA" id="ARBA00005928"/>
    </source>
</evidence>
<dbReference type="FunFam" id="3.40.50.720:FF:000143">
    <property type="entry name" value="Fatty acyl-CoA reductase"/>
    <property type="match status" value="1"/>
</dbReference>
<reference evidence="13" key="2">
    <citation type="journal article" date="2020" name="BMC">
        <title>Leishmania infection induces a limited differential gene expression in the sand fly midgut.</title>
        <authorList>
            <person name="Coutinho-Abreu I.V."/>
            <person name="Serafim T.D."/>
            <person name="Meneses C."/>
            <person name="Kamhawi S."/>
            <person name="Oliveira F."/>
            <person name="Valenzuela J.G."/>
        </authorList>
    </citation>
    <scope>NUCLEOTIDE SEQUENCE</scope>
    <source>
        <strain evidence="13">Jacobina</strain>
        <tissue evidence="13">Midgut</tissue>
    </source>
</reference>
<feature type="transmembrane region" description="Helical" evidence="10">
    <location>
        <begin position="497"/>
        <end position="517"/>
    </location>
</feature>
<evidence type="ECO:0000256" key="7">
    <source>
        <dbReference type="ARBA" id="ARBA00023098"/>
    </source>
</evidence>
<evidence type="ECO:0000313" key="15">
    <source>
        <dbReference type="Proteomes" id="UP000092461"/>
    </source>
</evidence>
<comment type="catalytic activity">
    <reaction evidence="9 10">
        <text>a long-chain fatty acyl-CoA + 2 NADPH + 2 H(+) = a long-chain primary fatty alcohol + 2 NADP(+) + CoA</text>
        <dbReference type="Rhea" id="RHEA:52716"/>
        <dbReference type="ChEBI" id="CHEBI:15378"/>
        <dbReference type="ChEBI" id="CHEBI:57287"/>
        <dbReference type="ChEBI" id="CHEBI:57783"/>
        <dbReference type="ChEBI" id="CHEBI:58349"/>
        <dbReference type="ChEBI" id="CHEBI:77396"/>
        <dbReference type="ChEBI" id="CHEBI:83139"/>
        <dbReference type="EC" id="1.2.1.84"/>
    </reaction>
</comment>
<evidence type="ECO:0000259" key="11">
    <source>
        <dbReference type="Pfam" id="PF03015"/>
    </source>
</evidence>
<dbReference type="InterPro" id="IPR013120">
    <property type="entry name" value="FAR_NAD-bd"/>
</dbReference>
<dbReference type="CDD" id="cd05236">
    <property type="entry name" value="FAR-N_SDR_e"/>
    <property type="match status" value="1"/>
</dbReference>
<dbReference type="GeneID" id="129786668"/>
<dbReference type="VEuPathDB" id="VectorBase:LLONM1_009892"/>
<reference evidence="14" key="3">
    <citation type="submission" date="2020-05" db="UniProtKB">
        <authorList>
            <consortium name="EnsemblMetazoa"/>
        </authorList>
    </citation>
    <scope>IDENTIFICATION</scope>
    <source>
        <strain evidence="14">Jacobina</strain>
    </source>
</reference>
<evidence type="ECO:0000256" key="8">
    <source>
        <dbReference type="ARBA" id="ARBA00023136"/>
    </source>
</evidence>
<comment type="subcellular location">
    <subcellularLocation>
        <location evidence="1">Membrane</location>
        <topology evidence="1">Multi-pass membrane protein</topology>
    </subcellularLocation>
</comment>
<dbReference type="Proteomes" id="UP000092461">
    <property type="component" value="Unassembled WGS sequence"/>
</dbReference>
<dbReference type="CDD" id="cd09071">
    <property type="entry name" value="FAR_C"/>
    <property type="match status" value="1"/>
</dbReference>
<comment type="function">
    <text evidence="10">Catalyzes the reduction of fatty acyl-CoA to fatty alcohols.</text>
</comment>
<organism evidence="14 15">
    <name type="scientific">Lutzomyia longipalpis</name>
    <name type="common">Sand fly</name>
    <dbReference type="NCBI Taxonomy" id="7200"/>
    <lineage>
        <taxon>Eukaryota</taxon>
        <taxon>Metazoa</taxon>
        <taxon>Ecdysozoa</taxon>
        <taxon>Arthropoda</taxon>
        <taxon>Hexapoda</taxon>
        <taxon>Insecta</taxon>
        <taxon>Pterygota</taxon>
        <taxon>Neoptera</taxon>
        <taxon>Endopterygota</taxon>
        <taxon>Diptera</taxon>
        <taxon>Nematocera</taxon>
        <taxon>Psychodoidea</taxon>
        <taxon>Psychodidae</taxon>
        <taxon>Lutzomyia</taxon>
        <taxon>Lutzomyia</taxon>
    </lineage>
</organism>
<feature type="domain" description="Fatty acyl-CoA reductase C-terminal" evidence="11">
    <location>
        <begin position="390"/>
        <end position="482"/>
    </location>
</feature>
<dbReference type="GO" id="GO:0005777">
    <property type="term" value="C:peroxisome"/>
    <property type="evidence" value="ECO:0007669"/>
    <property type="project" value="TreeGrafter"/>
</dbReference>
<dbReference type="EMBL" id="AJWK01024998">
    <property type="status" value="NOT_ANNOTATED_CDS"/>
    <property type="molecule type" value="Genomic_DNA"/>
</dbReference>
<dbReference type="OrthoDB" id="429813at2759"/>
<dbReference type="SUPFAM" id="SSF51735">
    <property type="entry name" value="NAD(P)-binding Rossmann-fold domains"/>
    <property type="match status" value="1"/>
</dbReference>
<evidence type="ECO:0000256" key="10">
    <source>
        <dbReference type="RuleBase" id="RU363097"/>
    </source>
</evidence>
<keyword evidence="7 10" id="KW-0443">Lipid metabolism</keyword>
<keyword evidence="10" id="KW-0560">Oxidoreductase</keyword>
<dbReference type="AlphaFoldDB" id="A0A1B0CRM9"/>
<keyword evidence="6 10" id="KW-1133">Transmembrane helix</keyword>
<dbReference type="VEuPathDB" id="VectorBase:LLOJ007527"/>
<dbReference type="Gene3D" id="3.40.50.720">
    <property type="entry name" value="NAD(P)-binding Rossmann-like Domain"/>
    <property type="match status" value="1"/>
</dbReference>
<dbReference type="GO" id="GO:0102965">
    <property type="term" value="F:alcohol-forming long-chain fatty acyl-CoA reductase activity"/>
    <property type="evidence" value="ECO:0007669"/>
    <property type="project" value="UniProtKB-EC"/>
</dbReference>
<keyword evidence="4 10" id="KW-0812">Transmembrane</keyword>
<keyword evidence="5 10" id="KW-0521">NADP</keyword>
<dbReference type="EMBL" id="GITU01000391">
    <property type="protein sequence ID" value="MBC1169094.1"/>
    <property type="molecule type" value="Transcribed_RNA"/>
</dbReference>
<dbReference type="EMBL" id="AJWK01024997">
    <property type="status" value="NOT_ANNOTATED_CDS"/>
    <property type="molecule type" value="Genomic_DNA"/>
</dbReference>
<feature type="transmembrane region" description="Helical" evidence="10">
    <location>
        <begin position="385"/>
        <end position="406"/>
    </location>
</feature>
<dbReference type="Pfam" id="PF03015">
    <property type="entry name" value="Sterile"/>
    <property type="match status" value="1"/>
</dbReference>
<feature type="domain" description="Thioester reductase (TE)" evidence="12">
    <location>
        <begin position="44"/>
        <end position="313"/>
    </location>
</feature>
<evidence type="ECO:0000256" key="4">
    <source>
        <dbReference type="ARBA" id="ARBA00022692"/>
    </source>
</evidence>
<dbReference type="InterPro" id="IPR036291">
    <property type="entry name" value="NAD(P)-bd_dom_sf"/>
</dbReference>
<evidence type="ECO:0000256" key="6">
    <source>
        <dbReference type="ARBA" id="ARBA00022989"/>
    </source>
</evidence>
<dbReference type="EMBL" id="AJWK01024999">
    <property type="status" value="NOT_ANNOTATED_CDS"/>
    <property type="molecule type" value="Genomic_DNA"/>
</dbReference>
<keyword evidence="8 10" id="KW-0472">Membrane</keyword>
<comment type="similarity">
    <text evidence="2 10">Belongs to the fatty acyl-CoA reductase family.</text>
</comment>
<dbReference type="GO" id="GO:0080019">
    <property type="term" value="F:alcohol-forming very long-chain fatty acyl-CoA reductase activity"/>
    <property type="evidence" value="ECO:0007669"/>
    <property type="project" value="InterPro"/>
</dbReference>
<evidence type="ECO:0000256" key="9">
    <source>
        <dbReference type="ARBA" id="ARBA00052530"/>
    </source>
</evidence>
<dbReference type="EC" id="1.2.1.84" evidence="10"/>
<keyword evidence="15" id="KW-1185">Reference proteome</keyword>
<dbReference type="KEGG" id="lll:129786668"/>
<evidence type="ECO:0000313" key="14">
    <source>
        <dbReference type="EnsemblMetazoa" id="LLOJ007527-PA"/>
    </source>
</evidence>
<dbReference type="PANTHER" id="PTHR11011:SF60">
    <property type="entry name" value="FATTY ACYL-COA REDUCTASE-RELATED"/>
    <property type="match status" value="1"/>
</dbReference>